<reference evidence="12" key="1">
    <citation type="journal article" date="2020" name="mSystems">
        <title>Genome- and Community-Level Interaction Insights into Carbon Utilization and Element Cycling Functions of Hydrothermarchaeota in Hydrothermal Sediment.</title>
        <authorList>
            <person name="Zhou Z."/>
            <person name="Liu Y."/>
            <person name="Xu W."/>
            <person name="Pan J."/>
            <person name="Luo Z.H."/>
            <person name="Li M."/>
        </authorList>
    </citation>
    <scope>NUCLEOTIDE SEQUENCE [LARGE SCALE GENOMIC DNA]</scope>
    <source>
        <strain evidence="12">HyVt-570</strain>
    </source>
</reference>
<comment type="caution">
    <text evidence="12">The sequence shown here is derived from an EMBL/GenBank/DDBJ whole genome shotgun (WGS) entry which is preliminary data.</text>
</comment>
<evidence type="ECO:0000256" key="1">
    <source>
        <dbReference type="ARBA" id="ARBA00000681"/>
    </source>
</evidence>
<dbReference type="InterPro" id="IPR044846">
    <property type="entry name" value="GH10"/>
</dbReference>
<feature type="domain" description="GH10" evidence="11">
    <location>
        <begin position="26"/>
        <end position="359"/>
    </location>
</feature>
<keyword evidence="4 10" id="KW-0732">Signal</keyword>
<evidence type="ECO:0000256" key="4">
    <source>
        <dbReference type="ARBA" id="ARBA00022729"/>
    </source>
</evidence>
<dbReference type="Pfam" id="PF00331">
    <property type="entry name" value="Glyco_hydro_10"/>
    <property type="match status" value="1"/>
</dbReference>
<dbReference type="InterPro" id="IPR001000">
    <property type="entry name" value="GH10_dom"/>
</dbReference>
<keyword evidence="3" id="KW-0858">Xylan degradation</keyword>
<dbReference type="PANTHER" id="PTHR31490">
    <property type="entry name" value="GLYCOSYL HYDROLASE"/>
    <property type="match status" value="1"/>
</dbReference>
<organism evidence="12">
    <name type="scientific">Oceanithermus profundus</name>
    <dbReference type="NCBI Taxonomy" id="187137"/>
    <lineage>
        <taxon>Bacteria</taxon>
        <taxon>Thermotogati</taxon>
        <taxon>Deinococcota</taxon>
        <taxon>Deinococci</taxon>
        <taxon>Thermales</taxon>
        <taxon>Thermaceae</taxon>
        <taxon>Oceanithermus</taxon>
    </lineage>
</organism>
<evidence type="ECO:0000256" key="5">
    <source>
        <dbReference type="ARBA" id="ARBA00022801"/>
    </source>
</evidence>
<evidence type="ECO:0000256" key="8">
    <source>
        <dbReference type="ARBA" id="ARBA00023326"/>
    </source>
</evidence>
<protein>
    <recommendedName>
        <fullName evidence="9">Beta-xylanase</fullName>
        <ecNumber evidence="9">3.2.1.8</ecNumber>
    </recommendedName>
</protein>
<dbReference type="AlphaFoldDB" id="A0A7C4VBR7"/>
<evidence type="ECO:0000256" key="3">
    <source>
        <dbReference type="ARBA" id="ARBA00022651"/>
    </source>
</evidence>
<evidence type="ECO:0000256" key="2">
    <source>
        <dbReference type="ARBA" id="ARBA00007495"/>
    </source>
</evidence>
<dbReference type="InterPro" id="IPR006311">
    <property type="entry name" value="TAT_signal"/>
</dbReference>
<gene>
    <name evidence="12" type="ORF">ENK37_00485</name>
</gene>
<evidence type="ECO:0000256" key="9">
    <source>
        <dbReference type="RuleBase" id="RU361174"/>
    </source>
</evidence>
<evidence type="ECO:0000256" key="7">
    <source>
        <dbReference type="ARBA" id="ARBA00023295"/>
    </source>
</evidence>
<dbReference type="PANTHER" id="PTHR31490:SF88">
    <property type="entry name" value="BETA-XYLANASE"/>
    <property type="match status" value="1"/>
</dbReference>
<comment type="similarity">
    <text evidence="2 9">Belongs to the glycosyl hydrolase 10 (cellulase F) family.</text>
</comment>
<dbReference type="GO" id="GO:0045493">
    <property type="term" value="P:xylan catabolic process"/>
    <property type="evidence" value="ECO:0007669"/>
    <property type="project" value="UniProtKB-KW"/>
</dbReference>
<name>A0A7C4VBR7_9DEIN</name>
<dbReference type="PROSITE" id="PS51257">
    <property type="entry name" value="PROKAR_LIPOPROTEIN"/>
    <property type="match status" value="1"/>
</dbReference>
<comment type="catalytic activity">
    <reaction evidence="1 9">
        <text>Endohydrolysis of (1-&gt;4)-beta-D-xylosidic linkages in xylans.</text>
        <dbReference type="EC" id="3.2.1.8"/>
    </reaction>
</comment>
<dbReference type="EC" id="3.2.1.8" evidence="9"/>
<dbReference type="SUPFAM" id="SSF51445">
    <property type="entry name" value="(Trans)glycosidases"/>
    <property type="match status" value="1"/>
</dbReference>
<evidence type="ECO:0000259" key="11">
    <source>
        <dbReference type="PROSITE" id="PS51760"/>
    </source>
</evidence>
<dbReference type="EMBL" id="DRPZ01000012">
    <property type="protein sequence ID" value="HGY08523.1"/>
    <property type="molecule type" value="Genomic_DNA"/>
</dbReference>
<dbReference type="GO" id="GO:0031176">
    <property type="term" value="F:endo-1,4-beta-xylanase activity"/>
    <property type="evidence" value="ECO:0007669"/>
    <property type="project" value="UniProtKB-EC"/>
</dbReference>
<dbReference type="InterPro" id="IPR017853">
    <property type="entry name" value="GH"/>
</dbReference>
<sequence length="366" mass="41360">MLRRAFLKGAGAAALGLLTGCRAAEAPAEETLADVARSRGLRYGASVAYEVYDDPAYAELYRRQVGILTTDWALKFDAIRPDRATWWFDGGDDMLAFARGIGAPLRGHALVWNENAPGWLWALVEAGELAEVRRVFDEHVERVVDRYRGRLHSWDVVNEPFWPGHGLPGGWRDGPWYRAYGEGYVRRAFELARRHDPEVRLVLNEAHTERMDDVGEAVRRGLVGLVRELLDAGVDLYAVGLQGHLYAYFEETTAYDYPRFAAFVHELGELGVRVFITELDVSDEWLIRQGKGAAERDAWVAEQYRSFLGEVLQVPAVEVVITWQLADKYSWLRAWAPVRPLPFDDALRPKPAFHALREALATAPAR</sequence>
<dbReference type="Gene3D" id="3.20.20.80">
    <property type="entry name" value="Glycosidases"/>
    <property type="match status" value="1"/>
</dbReference>
<keyword evidence="5 9" id="KW-0378">Hydrolase</keyword>
<evidence type="ECO:0000313" key="12">
    <source>
        <dbReference type="EMBL" id="HGY08523.1"/>
    </source>
</evidence>
<dbReference type="Proteomes" id="UP000885759">
    <property type="component" value="Unassembled WGS sequence"/>
</dbReference>
<feature type="chain" id="PRO_5027639054" description="Beta-xylanase" evidence="10">
    <location>
        <begin position="24"/>
        <end position="366"/>
    </location>
</feature>
<accession>A0A7C4VBR7</accession>
<dbReference type="PRINTS" id="PR00134">
    <property type="entry name" value="GLHYDRLASE10"/>
</dbReference>
<keyword evidence="6 9" id="KW-0119">Carbohydrate metabolism</keyword>
<evidence type="ECO:0000256" key="6">
    <source>
        <dbReference type="ARBA" id="ARBA00023277"/>
    </source>
</evidence>
<keyword evidence="7 9" id="KW-0326">Glycosidase</keyword>
<proteinExistence type="inferred from homology"/>
<evidence type="ECO:0000256" key="10">
    <source>
        <dbReference type="SAM" id="SignalP"/>
    </source>
</evidence>
<dbReference type="PROSITE" id="PS51760">
    <property type="entry name" value="GH10_2"/>
    <property type="match status" value="1"/>
</dbReference>
<keyword evidence="8 9" id="KW-0624">Polysaccharide degradation</keyword>
<dbReference type="PROSITE" id="PS51318">
    <property type="entry name" value="TAT"/>
    <property type="match status" value="1"/>
</dbReference>
<dbReference type="SMART" id="SM00633">
    <property type="entry name" value="Glyco_10"/>
    <property type="match status" value="1"/>
</dbReference>
<feature type="signal peptide" evidence="10">
    <location>
        <begin position="1"/>
        <end position="23"/>
    </location>
</feature>